<sequence length="838" mass="91935">MVRRHATTVGCVLALCVQLGCGRSSDPPRSDSEAQLETSPARVIALDPAEDRERAPYTGWTRAHYEAVFARMVLGFVDHRSEHGARTRYVGGEHLPASMEGAIRMLPALGAWLACPCNPERISVEGRELDIAAIAREIVVNGTNPRSVDYWYEIGAGWDQRKVEGATVAEFLVDTRARVWDRCDPYEQAKIMAWLRSADEPLASNWLAFQIARNTARLSFDRPVSAAALSEQLDLLERDYEGDGFYRDGAAHRFDWYNAFVIHPELSFWRRAIDHEGERARVERIAARTRAYLGHLPYLMDREGRVPPIGRSLAYRSAVLAALESSVLAGDEFVAPGLARRMSSGNLRHHVEAGMFAPDQTLTLGHHGEQPRVLENYVRPGSQYFATRGLAVLALPPEHPFWTATEQPLPADLGDFVHALPAIGWTVEYEREGAGLTLHNVRASTRKAAYHDRYKKLSYAPLTWFAQETEGHRPYDASVISAANQRFDRRRSGAQSWAVAPGFAWTRYAMVPEQARTADELRPHWISTAALGGPSRRPLELDDGPALASVRLSCVAPSFGAPARPHEGSPAIVDAAARGASLGHGDPSAPWWYVDAGPGQSKRAGAAAVLLAGLHGWERAGPLLGWSGPVEHVLGGDAAFVGLGVEQPFEGPRCFASMQRVAAAPFDPAPVVAAAPEVEFEGSRATVRWRDGTLAWVELARDPGERVLELGPLRLTGPLRMAQTAELDGLRTLVAVGLRSVSDSQGPLLKAFDARTLVACELEDRRVRCEIDGPVFVRRSGPEPLTLRWREPLWTGDPGQARWGAPSRVSDDGTDWVAIDPADRGPRETTTLVFDLSS</sequence>
<evidence type="ECO:0000313" key="4">
    <source>
        <dbReference type="Proteomes" id="UP000237968"/>
    </source>
</evidence>
<dbReference type="AlphaFoldDB" id="A0A2S9YJQ2"/>
<name>A0A2S9YJQ2_9BACT</name>
<dbReference type="InterPro" id="IPR049349">
    <property type="entry name" value="DUF2264_N"/>
</dbReference>
<evidence type="ECO:0000259" key="2">
    <source>
        <dbReference type="Pfam" id="PF10022"/>
    </source>
</evidence>
<dbReference type="InterPro" id="IPR016624">
    <property type="entry name" value="UCP014753"/>
</dbReference>
<reference evidence="3 4" key="1">
    <citation type="submission" date="2018-03" db="EMBL/GenBank/DDBJ databases">
        <title>Draft Genome Sequences of the Obligatory Marine Myxobacteria Enhygromyxa salina SWB005.</title>
        <authorList>
            <person name="Poehlein A."/>
            <person name="Moghaddam J.A."/>
            <person name="Harms H."/>
            <person name="Alanjari M."/>
            <person name="Koenig G.M."/>
            <person name="Daniel R."/>
            <person name="Schaeberle T.F."/>
        </authorList>
    </citation>
    <scope>NUCLEOTIDE SEQUENCE [LARGE SCALE GENOMIC DNA]</scope>
    <source>
        <strain evidence="3 4">SWB005</strain>
    </source>
</reference>
<feature type="region of interest" description="Disordered" evidence="1">
    <location>
        <begin position="22"/>
        <end position="41"/>
    </location>
</feature>
<dbReference type="RefSeq" id="WP_146155207.1">
    <property type="nucleotide sequence ID" value="NZ_PVNK01000015.1"/>
</dbReference>
<dbReference type="EMBL" id="PVNK01000015">
    <property type="protein sequence ID" value="PRQ05325.1"/>
    <property type="molecule type" value="Genomic_DNA"/>
</dbReference>
<dbReference type="Pfam" id="PF10022">
    <property type="entry name" value="DUF2264"/>
    <property type="match status" value="1"/>
</dbReference>
<accession>A0A2S9YJQ2</accession>
<keyword evidence="4" id="KW-1185">Reference proteome</keyword>
<organism evidence="3 4">
    <name type="scientific">Enhygromyxa salina</name>
    <dbReference type="NCBI Taxonomy" id="215803"/>
    <lineage>
        <taxon>Bacteria</taxon>
        <taxon>Pseudomonadati</taxon>
        <taxon>Myxococcota</taxon>
        <taxon>Polyangia</taxon>
        <taxon>Nannocystales</taxon>
        <taxon>Nannocystaceae</taxon>
        <taxon>Enhygromyxa</taxon>
    </lineage>
</organism>
<dbReference type="PANTHER" id="PTHR35339">
    <property type="entry name" value="LINALOOL DEHYDRATASE_ISOMERASE DOMAIN-CONTAINING PROTEIN"/>
    <property type="match status" value="1"/>
</dbReference>
<evidence type="ECO:0000313" key="3">
    <source>
        <dbReference type="EMBL" id="PRQ05325.1"/>
    </source>
</evidence>
<dbReference type="PANTHER" id="PTHR35339:SF4">
    <property type="entry name" value="LINALOOL DEHYDRATASE_ISOMERASE DOMAIN-CONTAINING PROTEIN"/>
    <property type="match status" value="1"/>
</dbReference>
<dbReference type="Proteomes" id="UP000237968">
    <property type="component" value="Unassembled WGS sequence"/>
</dbReference>
<gene>
    <name evidence="3" type="ORF">ENSA5_03150</name>
</gene>
<proteinExistence type="predicted"/>
<protein>
    <recommendedName>
        <fullName evidence="2">DUF2264 domain-containing protein</fullName>
    </recommendedName>
</protein>
<evidence type="ECO:0000256" key="1">
    <source>
        <dbReference type="SAM" id="MobiDB-lite"/>
    </source>
</evidence>
<feature type="domain" description="DUF2264" evidence="2">
    <location>
        <begin position="61"/>
        <end position="409"/>
    </location>
</feature>
<comment type="caution">
    <text evidence="3">The sequence shown here is derived from an EMBL/GenBank/DDBJ whole genome shotgun (WGS) entry which is preliminary data.</text>
</comment>
<dbReference type="OrthoDB" id="9813465at2"/>